<evidence type="ECO:0000313" key="21">
    <source>
        <dbReference type="Proteomes" id="UP000435649"/>
    </source>
</evidence>
<dbReference type="UniPathway" id="UPA00148">
    <property type="reaction ID" value="UER00236"/>
</dbReference>
<comment type="catalytic activity">
    <reaction evidence="1">
        <text>adenosylcob(III)inamide + ATP = adenosylcob(III)inamide phosphate + ADP + H(+)</text>
        <dbReference type="Rhea" id="RHEA:15769"/>
        <dbReference type="ChEBI" id="CHEBI:2480"/>
        <dbReference type="ChEBI" id="CHEBI:15378"/>
        <dbReference type="ChEBI" id="CHEBI:30616"/>
        <dbReference type="ChEBI" id="CHEBI:58502"/>
        <dbReference type="ChEBI" id="CHEBI:456216"/>
        <dbReference type="EC" id="2.7.1.156"/>
    </reaction>
</comment>
<evidence type="ECO:0000256" key="16">
    <source>
        <dbReference type="ARBA" id="ARBA00029570"/>
    </source>
</evidence>
<evidence type="ECO:0000313" key="20">
    <source>
        <dbReference type="EMBL" id="MST97686.1"/>
    </source>
</evidence>
<evidence type="ECO:0000256" key="15">
    <source>
        <dbReference type="ARBA" id="ARBA00023134"/>
    </source>
</evidence>
<keyword evidence="12 19" id="KW-0547">Nucleotide-binding</keyword>
<evidence type="ECO:0000256" key="17">
    <source>
        <dbReference type="ARBA" id="ARBA00030571"/>
    </source>
</evidence>
<comment type="catalytic activity">
    <reaction evidence="3">
        <text>adenosylcob(III)inamide + GTP = adenosylcob(III)inamide phosphate + GDP + H(+)</text>
        <dbReference type="Rhea" id="RHEA:15765"/>
        <dbReference type="ChEBI" id="CHEBI:2480"/>
        <dbReference type="ChEBI" id="CHEBI:15378"/>
        <dbReference type="ChEBI" id="CHEBI:37565"/>
        <dbReference type="ChEBI" id="CHEBI:58189"/>
        <dbReference type="ChEBI" id="CHEBI:58502"/>
        <dbReference type="EC" id="2.7.1.156"/>
    </reaction>
</comment>
<keyword evidence="21" id="KW-1185">Reference proteome</keyword>
<keyword evidence="10" id="KW-0169">Cobalamin biosynthesis</keyword>
<comment type="function">
    <text evidence="4">Catalyzes ATP-dependent phosphorylation of adenosylcobinamide and addition of GMP to adenosylcobinamide phosphate.</text>
</comment>
<comment type="similarity">
    <text evidence="7">Belongs to the CobU/CobP family.</text>
</comment>
<dbReference type="GO" id="GO:0043752">
    <property type="term" value="F:adenosylcobinamide kinase activity"/>
    <property type="evidence" value="ECO:0007669"/>
    <property type="project" value="UniProtKB-EC"/>
</dbReference>
<comment type="catalytic activity">
    <reaction evidence="2">
        <text>adenosylcob(III)inamide phosphate + GTP + H(+) = adenosylcob(III)inamide-GDP + diphosphate</text>
        <dbReference type="Rhea" id="RHEA:22712"/>
        <dbReference type="ChEBI" id="CHEBI:15378"/>
        <dbReference type="ChEBI" id="CHEBI:33019"/>
        <dbReference type="ChEBI" id="CHEBI:37565"/>
        <dbReference type="ChEBI" id="CHEBI:58502"/>
        <dbReference type="ChEBI" id="CHEBI:60487"/>
        <dbReference type="EC" id="2.7.7.62"/>
    </reaction>
</comment>
<feature type="active site" description="GMP-histidine intermediate" evidence="18">
    <location>
        <position position="51"/>
    </location>
</feature>
<comment type="pathway">
    <text evidence="6">Cofactor biosynthesis; adenosylcobalamin biosynthesis; adenosylcobalamin from cob(II)yrinate a,c-diamide: step 5/7.</text>
</comment>
<dbReference type="NCBIfam" id="NF004469">
    <property type="entry name" value="PRK05800.1"/>
    <property type="match status" value="1"/>
</dbReference>
<dbReference type="InterPro" id="IPR003203">
    <property type="entry name" value="CobU/CobP"/>
</dbReference>
<keyword evidence="15 19" id="KW-0342">GTP-binding</keyword>
<dbReference type="SUPFAM" id="SSF52540">
    <property type="entry name" value="P-loop containing nucleoside triphosphate hydrolases"/>
    <property type="match status" value="1"/>
</dbReference>
<dbReference type="GO" id="GO:0008820">
    <property type="term" value="F:cobinamide phosphate guanylyltransferase activity"/>
    <property type="evidence" value="ECO:0007669"/>
    <property type="project" value="UniProtKB-EC"/>
</dbReference>
<evidence type="ECO:0000256" key="11">
    <source>
        <dbReference type="ARBA" id="ARBA00022679"/>
    </source>
</evidence>
<dbReference type="PANTHER" id="PTHR34848:SF1">
    <property type="entry name" value="BIFUNCTIONAL ADENOSYLCOBALAMIN BIOSYNTHESIS PROTEIN COBU"/>
    <property type="match status" value="1"/>
</dbReference>
<dbReference type="PIRSF" id="PIRSF006135">
    <property type="entry name" value="CobU"/>
    <property type="match status" value="1"/>
</dbReference>
<comment type="pathway">
    <text evidence="5">Cofactor biosynthesis; adenosylcobalamin biosynthesis; adenosylcobalamin from cob(II)yrinate a,c-diamide: step 6/7.</text>
</comment>
<dbReference type="AlphaFoldDB" id="A0A844G2U1"/>
<keyword evidence="14" id="KW-0067">ATP-binding</keyword>
<evidence type="ECO:0000256" key="18">
    <source>
        <dbReference type="PIRSR" id="PIRSR006135-1"/>
    </source>
</evidence>
<dbReference type="EC" id="2.7.7.62" evidence="9"/>
<evidence type="ECO:0000256" key="8">
    <source>
        <dbReference type="ARBA" id="ARBA00012016"/>
    </source>
</evidence>
<dbReference type="Pfam" id="PF02283">
    <property type="entry name" value="CobU"/>
    <property type="match status" value="1"/>
</dbReference>
<name>A0A844G2U1_9BACT</name>
<evidence type="ECO:0000256" key="13">
    <source>
        <dbReference type="ARBA" id="ARBA00022777"/>
    </source>
</evidence>
<gene>
    <name evidence="20" type="primary">cobU</name>
    <name evidence="20" type="ORF">FYJ85_11620</name>
</gene>
<evidence type="ECO:0000256" key="6">
    <source>
        <dbReference type="ARBA" id="ARBA00005159"/>
    </source>
</evidence>
<accession>A0A844G2U1</accession>
<evidence type="ECO:0000256" key="7">
    <source>
        <dbReference type="ARBA" id="ARBA00007490"/>
    </source>
</evidence>
<feature type="binding site" evidence="19">
    <location>
        <begin position="52"/>
        <end position="55"/>
    </location>
    <ligand>
        <name>GTP</name>
        <dbReference type="ChEBI" id="CHEBI:37565"/>
    </ligand>
</feature>
<evidence type="ECO:0000256" key="19">
    <source>
        <dbReference type="PIRSR" id="PIRSR006135-2"/>
    </source>
</evidence>
<evidence type="ECO:0000256" key="1">
    <source>
        <dbReference type="ARBA" id="ARBA00000312"/>
    </source>
</evidence>
<proteinExistence type="inferred from homology"/>
<evidence type="ECO:0000256" key="14">
    <source>
        <dbReference type="ARBA" id="ARBA00022840"/>
    </source>
</evidence>
<keyword evidence="20" id="KW-0548">Nucleotidyltransferase</keyword>
<dbReference type="GO" id="GO:0009236">
    <property type="term" value="P:cobalamin biosynthetic process"/>
    <property type="evidence" value="ECO:0007669"/>
    <property type="project" value="UniProtKB-UniPathway"/>
</dbReference>
<sequence length="177" mass="19246">MSNRIVLVTGGARSGKSRFSEGLVLQSEGNPFYIATCPVLDDETADRVRRHRLRREAANWTTIEEERNLVGAVRLAAAEDAGAVLIDCLTLWINNLLFEDPGLSEDGMARKAEELVAALREGPPVCVLVINEVGLGIVPESPLSRRFRDLSGRCAQIVAAAADEVYFTVAGIAKRIK</sequence>
<evidence type="ECO:0000256" key="2">
    <source>
        <dbReference type="ARBA" id="ARBA00000711"/>
    </source>
</evidence>
<dbReference type="CDD" id="cd00544">
    <property type="entry name" value="CobU"/>
    <property type="match status" value="1"/>
</dbReference>
<evidence type="ECO:0000256" key="3">
    <source>
        <dbReference type="ARBA" id="ARBA00001522"/>
    </source>
</evidence>
<feature type="binding site" evidence="19">
    <location>
        <position position="87"/>
    </location>
    <ligand>
        <name>GTP</name>
        <dbReference type="ChEBI" id="CHEBI:37565"/>
    </ligand>
</feature>
<evidence type="ECO:0000256" key="10">
    <source>
        <dbReference type="ARBA" id="ARBA00022573"/>
    </source>
</evidence>
<dbReference type="RefSeq" id="WP_106054372.1">
    <property type="nucleotide sequence ID" value="NZ_CALXOB010000057.1"/>
</dbReference>
<feature type="binding site" evidence="19">
    <location>
        <position position="64"/>
    </location>
    <ligand>
        <name>GTP</name>
        <dbReference type="ChEBI" id="CHEBI:37565"/>
    </ligand>
</feature>
<organism evidence="20 21">
    <name type="scientific">Victivallis lenta</name>
    <dbReference type="NCBI Taxonomy" id="2606640"/>
    <lineage>
        <taxon>Bacteria</taxon>
        <taxon>Pseudomonadati</taxon>
        <taxon>Lentisphaerota</taxon>
        <taxon>Lentisphaeria</taxon>
        <taxon>Victivallales</taxon>
        <taxon>Victivallaceae</taxon>
        <taxon>Victivallis</taxon>
    </lineage>
</organism>
<evidence type="ECO:0000256" key="9">
    <source>
        <dbReference type="ARBA" id="ARBA00012523"/>
    </source>
</evidence>
<evidence type="ECO:0000256" key="4">
    <source>
        <dbReference type="ARBA" id="ARBA00003889"/>
    </source>
</evidence>
<dbReference type="Proteomes" id="UP000435649">
    <property type="component" value="Unassembled WGS sequence"/>
</dbReference>
<dbReference type="EC" id="2.7.1.156" evidence="8"/>
<feature type="binding site" evidence="19">
    <location>
        <begin position="10"/>
        <end position="17"/>
    </location>
    <ligand>
        <name>GTP</name>
        <dbReference type="ChEBI" id="CHEBI:37565"/>
    </ligand>
</feature>
<dbReference type="InterPro" id="IPR027417">
    <property type="entry name" value="P-loop_NTPase"/>
</dbReference>
<comment type="caution">
    <text evidence="20">The sequence shown here is derived from an EMBL/GenBank/DDBJ whole genome shotgun (WGS) entry which is preliminary data.</text>
</comment>
<evidence type="ECO:0000256" key="12">
    <source>
        <dbReference type="ARBA" id="ARBA00022741"/>
    </source>
</evidence>
<protein>
    <recommendedName>
        <fullName evidence="16">Adenosylcobinamide kinase</fullName>
        <ecNumber evidence="8">2.7.1.156</ecNumber>
        <ecNumber evidence="9">2.7.7.62</ecNumber>
    </recommendedName>
    <alternativeName>
        <fullName evidence="17">Adenosylcobinamide-phosphate guanylyltransferase</fullName>
    </alternativeName>
</protein>
<evidence type="ECO:0000256" key="5">
    <source>
        <dbReference type="ARBA" id="ARBA00004692"/>
    </source>
</evidence>
<dbReference type="EMBL" id="VUNS01000011">
    <property type="protein sequence ID" value="MST97686.1"/>
    <property type="molecule type" value="Genomic_DNA"/>
</dbReference>
<keyword evidence="11 20" id="KW-0808">Transferase</keyword>
<dbReference type="GO" id="GO:0005525">
    <property type="term" value="F:GTP binding"/>
    <property type="evidence" value="ECO:0007669"/>
    <property type="project" value="UniProtKB-KW"/>
</dbReference>
<keyword evidence="13 20" id="KW-0418">Kinase</keyword>
<dbReference type="GO" id="GO:0005524">
    <property type="term" value="F:ATP binding"/>
    <property type="evidence" value="ECO:0007669"/>
    <property type="project" value="UniProtKB-KW"/>
</dbReference>
<dbReference type="Gene3D" id="3.40.50.300">
    <property type="entry name" value="P-loop containing nucleotide triphosphate hydrolases"/>
    <property type="match status" value="1"/>
</dbReference>
<dbReference type="PANTHER" id="PTHR34848">
    <property type="match status" value="1"/>
</dbReference>
<reference evidence="20 21" key="1">
    <citation type="submission" date="2019-08" db="EMBL/GenBank/DDBJ databases">
        <title>In-depth cultivation of the pig gut microbiome towards novel bacterial diversity and tailored functional studies.</title>
        <authorList>
            <person name="Wylensek D."/>
            <person name="Hitch T.C.A."/>
            <person name="Clavel T."/>
        </authorList>
    </citation>
    <scope>NUCLEOTIDE SEQUENCE [LARGE SCALE GENOMIC DNA]</scope>
    <source>
        <strain evidence="20 21">BBE-744-WT-12</strain>
    </source>
</reference>